<evidence type="ECO:0000313" key="2">
    <source>
        <dbReference type="EMBL" id="KAL3783867.1"/>
    </source>
</evidence>
<name>A0ABD3P755_9STRA</name>
<evidence type="ECO:0000256" key="1">
    <source>
        <dbReference type="SAM" id="MobiDB-lite"/>
    </source>
</evidence>
<feature type="region of interest" description="Disordered" evidence="1">
    <location>
        <begin position="97"/>
        <end position="126"/>
    </location>
</feature>
<feature type="region of interest" description="Disordered" evidence="1">
    <location>
        <begin position="39"/>
        <end position="68"/>
    </location>
</feature>
<feature type="compositionally biased region" description="Low complexity" evidence="1">
    <location>
        <begin position="39"/>
        <end position="50"/>
    </location>
</feature>
<sequence length="477" mass="53550">MKTLDPSLPTVDDELIGKISLTPSTICSSFDQTFDFSDSFESRPSSSAAAEKSKLPMPFKLKTPERRRTRRASFSSLLLSASLPPVITPTMSFDILDDEESPKKSSKSPPRVPQVDDSSQLPAKAPSADRRLPIFRVAPLQLRKSRSSPKKYSLSKSFNLSATTSASIANEISIVESSPSYDDSHDVISKNNSTSWFPLIEIKRSRDLNKKTVHFPDDKTLVTIHHITFDWSSAADYFYTSEDIANMKSARYEDAALFRSTNSKNDEHVVDDLDMSRRRSILCIDTLLQTALQHSDDHPSDTSIRGIEHFVFPELQQEMIRKKKEVQSQVLSFCKSKCPDPQGWRLANHSRMYSRWARDVALEKGQAYNVGIYKSQEEDVLVEEDGSNAATNNNTSSVNRMPPRRKGSRSRRASMSCSMPSVGDGATAAAAIQMAFFSAPIYEERNQEEEDGDNAAVVRAAIDNWNRDEWCEEFDEA</sequence>
<feature type="compositionally biased region" description="Basic residues" evidence="1">
    <location>
        <begin position="402"/>
        <end position="412"/>
    </location>
</feature>
<proteinExistence type="predicted"/>
<evidence type="ECO:0000313" key="3">
    <source>
        <dbReference type="Proteomes" id="UP001530400"/>
    </source>
</evidence>
<organism evidence="2 3">
    <name type="scientific">Cyclotella atomus</name>
    <dbReference type="NCBI Taxonomy" id="382360"/>
    <lineage>
        <taxon>Eukaryota</taxon>
        <taxon>Sar</taxon>
        <taxon>Stramenopiles</taxon>
        <taxon>Ochrophyta</taxon>
        <taxon>Bacillariophyta</taxon>
        <taxon>Coscinodiscophyceae</taxon>
        <taxon>Thalassiosirophycidae</taxon>
        <taxon>Stephanodiscales</taxon>
        <taxon>Stephanodiscaceae</taxon>
        <taxon>Cyclotella</taxon>
    </lineage>
</organism>
<accession>A0ABD3P755</accession>
<dbReference type="EMBL" id="JALLPJ020000747">
    <property type="protein sequence ID" value="KAL3783867.1"/>
    <property type="molecule type" value="Genomic_DNA"/>
</dbReference>
<dbReference type="Proteomes" id="UP001530400">
    <property type="component" value="Unassembled WGS sequence"/>
</dbReference>
<protein>
    <submittedName>
        <fullName evidence="2">Uncharacterized protein</fullName>
    </submittedName>
</protein>
<gene>
    <name evidence="2" type="ORF">ACHAWO_000562</name>
</gene>
<feature type="region of interest" description="Disordered" evidence="1">
    <location>
        <begin position="384"/>
        <end position="420"/>
    </location>
</feature>
<comment type="caution">
    <text evidence="2">The sequence shown here is derived from an EMBL/GenBank/DDBJ whole genome shotgun (WGS) entry which is preliminary data.</text>
</comment>
<reference evidence="2 3" key="1">
    <citation type="submission" date="2024-10" db="EMBL/GenBank/DDBJ databases">
        <title>Updated reference genomes for cyclostephanoid diatoms.</title>
        <authorList>
            <person name="Roberts W.R."/>
            <person name="Alverson A.J."/>
        </authorList>
    </citation>
    <scope>NUCLEOTIDE SEQUENCE [LARGE SCALE GENOMIC DNA]</scope>
    <source>
        <strain evidence="2 3">AJA010-31</strain>
    </source>
</reference>
<keyword evidence="3" id="KW-1185">Reference proteome</keyword>
<dbReference type="AlphaFoldDB" id="A0ABD3P755"/>
<feature type="compositionally biased region" description="Low complexity" evidence="1">
    <location>
        <begin position="387"/>
        <end position="397"/>
    </location>
</feature>